<dbReference type="InterPro" id="IPR003593">
    <property type="entry name" value="AAA+_ATPase"/>
</dbReference>
<dbReference type="InterPro" id="IPR017871">
    <property type="entry name" value="ABC_transporter-like_CS"/>
</dbReference>
<evidence type="ECO:0000259" key="17">
    <source>
        <dbReference type="PROSITE" id="PS50893"/>
    </source>
</evidence>
<comment type="catalytic activity">
    <reaction evidence="16">
        <text>glutathione(out) + ATP + H2O = glutathione(in) + ADP + phosphate + H(+)</text>
        <dbReference type="Rhea" id="RHEA:29791"/>
        <dbReference type="ChEBI" id="CHEBI:15377"/>
        <dbReference type="ChEBI" id="CHEBI:15378"/>
        <dbReference type="ChEBI" id="CHEBI:30616"/>
        <dbReference type="ChEBI" id="CHEBI:43474"/>
        <dbReference type="ChEBI" id="CHEBI:57925"/>
        <dbReference type="ChEBI" id="CHEBI:456216"/>
        <dbReference type="EC" id="7.4.2.10"/>
    </reaction>
</comment>
<organism evidence="18">
    <name type="scientific">marine sediment metagenome</name>
    <dbReference type="NCBI Taxonomy" id="412755"/>
    <lineage>
        <taxon>unclassified sequences</taxon>
        <taxon>metagenomes</taxon>
        <taxon>ecological metagenomes</taxon>
    </lineage>
</organism>
<feature type="domain" description="ABC transporter" evidence="17">
    <location>
        <begin position="36"/>
        <end position="281"/>
    </location>
</feature>
<evidence type="ECO:0000256" key="16">
    <source>
        <dbReference type="ARBA" id="ARBA00047640"/>
    </source>
</evidence>
<gene>
    <name evidence="18" type="ORF">LCGC14_0038390</name>
</gene>
<keyword evidence="9" id="KW-0067">ATP-binding</keyword>
<dbReference type="GO" id="GO:0016887">
    <property type="term" value="F:ATP hydrolysis activity"/>
    <property type="evidence" value="ECO:0007669"/>
    <property type="project" value="InterPro"/>
</dbReference>
<dbReference type="PROSITE" id="PS00211">
    <property type="entry name" value="ABC_TRANSPORTER_1"/>
    <property type="match status" value="1"/>
</dbReference>
<proteinExistence type="inferred from homology"/>
<dbReference type="NCBIfam" id="TIGR01727">
    <property type="entry name" value="oligo_HPY"/>
    <property type="match status" value="1"/>
</dbReference>
<dbReference type="InterPro" id="IPR027417">
    <property type="entry name" value="P-loop_NTPase"/>
</dbReference>
<dbReference type="FunFam" id="3.40.50.300:FF:000016">
    <property type="entry name" value="Oligopeptide ABC transporter ATP-binding component"/>
    <property type="match status" value="1"/>
</dbReference>
<dbReference type="PANTHER" id="PTHR43776">
    <property type="entry name" value="TRANSPORT ATP-BINDING PROTEIN"/>
    <property type="match status" value="1"/>
</dbReference>
<dbReference type="GO" id="GO:0005524">
    <property type="term" value="F:ATP binding"/>
    <property type="evidence" value="ECO:0007669"/>
    <property type="project" value="UniProtKB-KW"/>
</dbReference>
<dbReference type="InterPro" id="IPR003439">
    <property type="entry name" value="ABC_transporter-like_ATP-bd"/>
</dbReference>
<keyword evidence="5" id="KW-0997">Cell inner membrane</keyword>
<dbReference type="EC" id="7.4.2.10" evidence="14"/>
<dbReference type="GO" id="GO:0055085">
    <property type="term" value="P:transmembrane transport"/>
    <property type="evidence" value="ECO:0007669"/>
    <property type="project" value="UniProtKB-ARBA"/>
</dbReference>
<evidence type="ECO:0000256" key="1">
    <source>
        <dbReference type="ARBA" id="ARBA00004533"/>
    </source>
</evidence>
<name>A0A0F9YBD4_9ZZZZ</name>
<dbReference type="SMART" id="SM00382">
    <property type="entry name" value="AAA"/>
    <property type="match status" value="1"/>
</dbReference>
<evidence type="ECO:0000256" key="6">
    <source>
        <dbReference type="ARBA" id="ARBA00022737"/>
    </source>
</evidence>
<evidence type="ECO:0000313" key="18">
    <source>
        <dbReference type="EMBL" id="KKO09497.1"/>
    </source>
</evidence>
<protein>
    <recommendedName>
        <fullName evidence="15">Glutathione import ATP-binding protein GsiA</fullName>
        <ecNumber evidence="14">7.4.2.10</ecNumber>
    </recommendedName>
</protein>
<evidence type="ECO:0000256" key="4">
    <source>
        <dbReference type="ARBA" id="ARBA00022475"/>
    </source>
</evidence>
<evidence type="ECO:0000256" key="3">
    <source>
        <dbReference type="ARBA" id="ARBA00022448"/>
    </source>
</evidence>
<comment type="subcellular location">
    <subcellularLocation>
        <location evidence="1">Cell inner membrane</location>
    </subcellularLocation>
</comment>
<dbReference type="EMBL" id="LAZR01000007">
    <property type="protein sequence ID" value="KKO09497.1"/>
    <property type="molecule type" value="Genomic_DNA"/>
</dbReference>
<dbReference type="Pfam" id="PF08352">
    <property type="entry name" value="oligo_HPY"/>
    <property type="match status" value="1"/>
</dbReference>
<keyword evidence="7" id="KW-0547">Nucleotide-binding</keyword>
<keyword evidence="10" id="KW-1278">Translocase</keyword>
<evidence type="ECO:0000256" key="10">
    <source>
        <dbReference type="ARBA" id="ARBA00022967"/>
    </source>
</evidence>
<comment type="subunit">
    <text evidence="2">The complex is composed of two ATP-binding proteins (GsiA), two transmembrane proteins (GsiC and GsiD) and a solute-binding protein (GsiB).</text>
</comment>
<keyword evidence="6" id="KW-0677">Repeat</keyword>
<reference evidence="18" key="1">
    <citation type="journal article" date="2015" name="Nature">
        <title>Complex archaea that bridge the gap between prokaryotes and eukaryotes.</title>
        <authorList>
            <person name="Spang A."/>
            <person name="Saw J.H."/>
            <person name="Jorgensen S.L."/>
            <person name="Zaremba-Niedzwiedzka K."/>
            <person name="Martijn J."/>
            <person name="Lind A.E."/>
            <person name="van Eijk R."/>
            <person name="Schleper C."/>
            <person name="Guy L."/>
            <person name="Ettema T.J."/>
        </authorList>
    </citation>
    <scope>NUCLEOTIDE SEQUENCE</scope>
</reference>
<evidence type="ECO:0000256" key="9">
    <source>
        <dbReference type="ARBA" id="ARBA00022840"/>
    </source>
</evidence>
<keyword evidence="8" id="KW-0378">Hydrolase</keyword>
<dbReference type="CDD" id="cd03257">
    <property type="entry name" value="ABC_NikE_OppD_transporters"/>
    <property type="match status" value="1"/>
</dbReference>
<comment type="similarity">
    <text evidence="13">Belongs to the ABC transporter superfamily. Glutathione importer (TC 3.A.1.5.11) family.</text>
</comment>
<evidence type="ECO:0000256" key="5">
    <source>
        <dbReference type="ARBA" id="ARBA00022519"/>
    </source>
</evidence>
<dbReference type="PROSITE" id="PS50893">
    <property type="entry name" value="ABC_TRANSPORTER_2"/>
    <property type="match status" value="1"/>
</dbReference>
<dbReference type="Pfam" id="PF00005">
    <property type="entry name" value="ABC_tran"/>
    <property type="match status" value="1"/>
</dbReference>
<comment type="caution">
    <text evidence="18">The sequence shown here is derived from an EMBL/GenBank/DDBJ whole genome shotgun (WGS) entry which is preliminary data.</text>
</comment>
<dbReference type="SUPFAM" id="SSF52540">
    <property type="entry name" value="P-loop containing nucleoside triphosphate hydrolases"/>
    <property type="match status" value="1"/>
</dbReference>
<dbReference type="PANTHER" id="PTHR43776:SF15">
    <property type="entry name" value="GLUTATHIONE IMPORT ATP-BINDING PROTEIN GSIA"/>
    <property type="match status" value="1"/>
</dbReference>
<evidence type="ECO:0000256" key="11">
    <source>
        <dbReference type="ARBA" id="ARBA00023136"/>
    </source>
</evidence>
<accession>A0A0F9YBD4</accession>
<keyword evidence="3" id="KW-0813">Transport</keyword>
<keyword evidence="4" id="KW-1003">Cell membrane</keyword>
<dbReference type="InterPro" id="IPR050319">
    <property type="entry name" value="ABC_transp_ATP-bind"/>
</dbReference>
<comment type="function">
    <text evidence="12">Part of the ABC transporter complex GsiABCD involved in glutathione import. Responsible for energy coupling to the transport system.</text>
</comment>
<dbReference type="AlphaFoldDB" id="A0A0F9YBD4"/>
<evidence type="ECO:0000256" key="7">
    <source>
        <dbReference type="ARBA" id="ARBA00022741"/>
    </source>
</evidence>
<evidence type="ECO:0000256" key="14">
    <source>
        <dbReference type="ARBA" id="ARBA00039050"/>
    </source>
</evidence>
<sequence length="369" mass="40440">MNAERVSVESPLALKKPLDSRDRGGAAQPLLSVKALRKHFVIKKDFFGRPVSQVHAVDGVDFDVLKGETLGIVGESGCGKSTTARLLMQLLTPDAGEVIFDGDPVGKPGGLSIREMRRQVQMVFQNSYASLNPRMSVEESIAFGPQVHGLGKKEANTRARKLLDQVGLLPNQFASRYPHELSGGQRQRVNIARALALEPRLLILDEAVSALDKSVEAQVLNLLIDLKQEYGLTYLFISHDLNVVRYISDRVMVMYLGRVAEMGESESLYNAPAHPYTRALMSAMPSMDPDNRTQVAPLAGDPPNPIDLPPGCRFCPRCSMAVDKCREEEPELAPLHAMQAGHLQHRSACWRAGEVQALASTPIAEEITS</sequence>
<dbReference type="InterPro" id="IPR013563">
    <property type="entry name" value="Oligopep_ABC_C"/>
</dbReference>
<keyword evidence="11" id="KW-0472">Membrane</keyword>
<evidence type="ECO:0000256" key="12">
    <source>
        <dbReference type="ARBA" id="ARBA00037530"/>
    </source>
</evidence>
<evidence type="ECO:0000256" key="2">
    <source>
        <dbReference type="ARBA" id="ARBA00011469"/>
    </source>
</evidence>
<dbReference type="Gene3D" id="3.40.50.300">
    <property type="entry name" value="P-loop containing nucleotide triphosphate hydrolases"/>
    <property type="match status" value="1"/>
</dbReference>
<evidence type="ECO:0000256" key="8">
    <source>
        <dbReference type="ARBA" id="ARBA00022801"/>
    </source>
</evidence>
<evidence type="ECO:0000256" key="13">
    <source>
        <dbReference type="ARBA" id="ARBA00038416"/>
    </source>
</evidence>
<evidence type="ECO:0000256" key="15">
    <source>
        <dbReference type="ARBA" id="ARBA00041187"/>
    </source>
</evidence>
<dbReference type="GO" id="GO:0005886">
    <property type="term" value="C:plasma membrane"/>
    <property type="evidence" value="ECO:0007669"/>
    <property type="project" value="UniProtKB-SubCell"/>
</dbReference>
<dbReference type="GO" id="GO:0015833">
    <property type="term" value="P:peptide transport"/>
    <property type="evidence" value="ECO:0007669"/>
    <property type="project" value="InterPro"/>
</dbReference>